<sequence>MKEIEISVKEYNDLKKDLLNIVKELDMCANEKRNMYQDIALCYTVHLNDMKKIMKNKFNLKI</sequence>
<reference evidence="1" key="1">
    <citation type="journal article" date="2008" name="J. Bacteriol.">
        <title>Cloning and characterization of the DNA region responsible for Megacin A-216 production in Bacillus megaterium 216.</title>
        <authorList>
            <person name="Kiss A."/>
            <person name="Baliko G."/>
            <person name="Csorba A."/>
            <person name="Chuluunbaatar T."/>
            <person name="Medzihradszky K.F."/>
            <person name="Alfoldi L."/>
        </authorList>
    </citation>
    <scope>NUCLEOTIDE SEQUENCE</scope>
    <source>
        <strain evidence="1">216</strain>
        <plasmid evidence="1">pBM309</plasmid>
    </source>
</reference>
<organism evidence="1">
    <name type="scientific">Priestia megaterium</name>
    <name type="common">Bacillus megaterium</name>
    <dbReference type="NCBI Taxonomy" id="1404"/>
    <lineage>
        <taxon>Bacteria</taxon>
        <taxon>Bacillati</taxon>
        <taxon>Bacillota</taxon>
        <taxon>Bacilli</taxon>
        <taxon>Bacillales</taxon>
        <taxon>Bacillaceae</taxon>
        <taxon>Priestia</taxon>
    </lineage>
</organism>
<geneLocation type="plasmid" evidence="1">
    <name>pBM309</name>
</geneLocation>
<keyword evidence="1" id="KW-0614">Plasmid</keyword>
<dbReference type="EMBL" id="EU014074">
    <property type="protein sequence ID" value="ABS44968.1"/>
    <property type="molecule type" value="Genomic_DNA"/>
</dbReference>
<evidence type="ECO:0000313" key="1">
    <source>
        <dbReference type="EMBL" id="ABS44968.1"/>
    </source>
</evidence>
<dbReference type="RefSeq" id="WP_032492033.1">
    <property type="nucleotide sequence ID" value="NZ_JAHHYI010000016.1"/>
</dbReference>
<protein>
    <submittedName>
        <fullName evidence="1">p62</fullName>
    </submittedName>
</protein>
<dbReference type="AlphaFoldDB" id="A7LGL3"/>
<name>A7LGL3_PRIMG</name>
<accession>A7LGL3</accession>
<proteinExistence type="predicted"/>